<dbReference type="GO" id="GO:0005840">
    <property type="term" value="C:ribosome"/>
    <property type="evidence" value="ECO:0007669"/>
    <property type="project" value="UniProtKB-KW"/>
</dbReference>
<dbReference type="SMART" id="SM01405">
    <property type="entry name" value="Ribosomal_S6e"/>
    <property type="match status" value="1"/>
</dbReference>
<keyword evidence="7" id="KW-1185">Reference proteome</keyword>
<dbReference type="PANTHER" id="PTHR11502">
    <property type="entry name" value="40S RIBOSOMAL PROTEIN S6"/>
    <property type="match status" value="1"/>
</dbReference>
<reference evidence="6 7" key="1">
    <citation type="journal article" date="2010" name="Nature">
        <title>The genome of a songbird.</title>
        <authorList>
            <person name="Warren W.C."/>
            <person name="Clayton D.F."/>
            <person name="Ellegren H."/>
            <person name="Arnold A.P."/>
            <person name="Hillier L.W."/>
            <person name="Kunstner A."/>
            <person name="Searle S."/>
            <person name="White S."/>
            <person name="Vilella A.J."/>
            <person name="Fairley S."/>
            <person name="Heger A."/>
            <person name="Kong L."/>
            <person name="Ponting C.P."/>
            <person name="Jarvis E.D."/>
            <person name="Mello C.V."/>
            <person name="Minx P."/>
            <person name="Lovell P."/>
            <person name="Velho T.A."/>
            <person name="Ferris M."/>
            <person name="Balakrishnan C.N."/>
            <person name="Sinha S."/>
            <person name="Blatti C."/>
            <person name="London S.E."/>
            <person name="Li Y."/>
            <person name="Lin Y.C."/>
            <person name="George J."/>
            <person name="Sweedler J."/>
            <person name="Southey B."/>
            <person name="Gunaratne P."/>
            <person name="Watson M."/>
            <person name="Nam K."/>
            <person name="Backstrom N."/>
            <person name="Smeds L."/>
            <person name="Nabholz B."/>
            <person name="Itoh Y."/>
            <person name="Whitney O."/>
            <person name="Pfenning A.R."/>
            <person name="Howard J."/>
            <person name="Volker M."/>
            <person name="Skinner B.M."/>
            <person name="Griffin D.K."/>
            <person name="Ye L."/>
            <person name="McLaren W.M."/>
            <person name="Flicek P."/>
            <person name="Quesada V."/>
            <person name="Velasco G."/>
            <person name="Lopez-Otin C."/>
            <person name="Puente X.S."/>
            <person name="Olender T."/>
            <person name="Lancet D."/>
            <person name="Smit A.F."/>
            <person name="Hubley R."/>
            <person name="Konkel M.K."/>
            <person name="Walker J.A."/>
            <person name="Batzer M.A."/>
            <person name="Gu W."/>
            <person name="Pollock D.D."/>
            <person name="Chen L."/>
            <person name="Cheng Z."/>
            <person name="Eichler E.E."/>
            <person name="Stapley J."/>
            <person name="Slate J."/>
            <person name="Ekblom R."/>
            <person name="Birkhead T."/>
            <person name="Burke T."/>
            <person name="Burt D."/>
            <person name="Scharff C."/>
            <person name="Adam I."/>
            <person name="Richard H."/>
            <person name="Sultan M."/>
            <person name="Soldatov A."/>
            <person name="Lehrach H."/>
            <person name="Edwards S.V."/>
            <person name="Yang S.P."/>
            <person name="Li X."/>
            <person name="Graves T."/>
            <person name="Fulton L."/>
            <person name="Nelson J."/>
            <person name="Chinwalla A."/>
            <person name="Hou S."/>
            <person name="Mardis E.R."/>
            <person name="Wilson R.K."/>
        </authorList>
    </citation>
    <scope>NUCLEOTIDE SEQUENCE [LARGE SCALE GENOMIC DNA]</scope>
</reference>
<dbReference type="AlphaFoldDB" id="A0A674GG08"/>
<evidence type="ECO:0000256" key="3">
    <source>
        <dbReference type="ARBA" id="ARBA00023274"/>
    </source>
</evidence>
<dbReference type="Ensembl" id="ENSTGUT00000020830.1">
    <property type="protein sequence ID" value="ENSTGUP00000021366.1"/>
    <property type="gene ID" value="ENSTGUG00000019842.1"/>
</dbReference>
<organism evidence="6 7">
    <name type="scientific">Taeniopygia guttata</name>
    <name type="common">Zebra finch</name>
    <name type="synonym">Poephila guttata</name>
    <dbReference type="NCBI Taxonomy" id="59729"/>
    <lineage>
        <taxon>Eukaryota</taxon>
        <taxon>Metazoa</taxon>
        <taxon>Chordata</taxon>
        <taxon>Craniata</taxon>
        <taxon>Vertebrata</taxon>
        <taxon>Euteleostomi</taxon>
        <taxon>Archelosauria</taxon>
        <taxon>Archosauria</taxon>
        <taxon>Dinosauria</taxon>
        <taxon>Saurischia</taxon>
        <taxon>Theropoda</taxon>
        <taxon>Coelurosauria</taxon>
        <taxon>Aves</taxon>
        <taxon>Neognathae</taxon>
        <taxon>Neoaves</taxon>
        <taxon>Telluraves</taxon>
        <taxon>Australaves</taxon>
        <taxon>Passeriformes</taxon>
        <taxon>Passeroidea</taxon>
        <taxon>Estrildidae</taxon>
        <taxon>Estrildinae</taxon>
        <taxon>Taeniopygia</taxon>
    </lineage>
</organism>
<sequence length="71" mass="7868">EVSKEHSCYHPRRTGERKCKSVHGCIVDPNLNVLNSVIVKKSEKGILGLTDTTLSSWSQENHQNAQAVLPV</sequence>
<evidence type="ECO:0000256" key="1">
    <source>
        <dbReference type="ARBA" id="ARBA00009312"/>
    </source>
</evidence>
<dbReference type="GO" id="GO:1990904">
    <property type="term" value="C:ribonucleoprotein complex"/>
    <property type="evidence" value="ECO:0007669"/>
    <property type="project" value="UniProtKB-KW"/>
</dbReference>
<dbReference type="OMA" id="CPRRIGE"/>
<dbReference type="GO" id="GO:0003735">
    <property type="term" value="F:structural constituent of ribosome"/>
    <property type="evidence" value="ECO:0007669"/>
    <property type="project" value="InterPro"/>
</dbReference>
<dbReference type="InParanoid" id="A0A674GG08"/>
<name>A0A674GG08_TAEGU</name>
<reference evidence="6" key="2">
    <citation type="submission" date="2025-08" db="UniProtKB">
        <authorList>
            <consortium name="Ensembl"/>
        </authorList>
    </citation>
    <scope>IDENTIFICATION</scope>
</reference>
<dbReference type="GO" id="GO:0006412">
    <property type="term" value="P:translation"/>
    <property type="evidence" value="ECO:0007669"/>
    <property type="project" value="InterPro"/>
</dbReference>
<keyword evidence="3" id="KW-0687">Ribonucleoprotein</keyword>
<evidence type="ECO:0000256" key="4">
    <source>
        <dbReference type="ARBA" id="ARBA00035278"/>
    </source>
</evidence>
<dbReference type="Proteomes" id="UP000007754">
    <property type="component" value="Chromosome Z"/>
</dbReference>
<evidence type="ECO:0000256" key="2">
    <source>
        <dbReference type="ARBA" id="ARBA00022980"/>
    </source>
</evidence>
<evidence type="ECO:0000256" key="5">
    <source>
        <dbReference type="ARBA" id="ARBA00035403"/>
    </source>
</evidence>
<dbReference type="InterPro" id="IPR001377">
    <property type="entry name" value="Ribosomal_eS6"/>
</dbReference>
<reference evidence="6" key="3">
    <citation type="submission" date="2025-09" db="UniProtKB">
        <authorList>
            <consortium name="Ensembl"/>
        </authorList>
    </citation>
    <scope>IDENTIFICATION</scope>
</reference>
<dbReference type="Pfam" id="PF01092">
    <property type="entry name" value="Ribosomal_S6e"/>
    <property type="match status" value="1"/>
</dbReference>
<keyword evidence="2" id="KW-0689">Ribosomal protein</keyword>
<comment type="similarity">
    <text evidence="1">Belongs to the eukaryotic ribosomal protein eS6 family.</text>
</comment>
<accession>A0A674GG08</accession>
<dbReference type="GeneTree" id="ENSGT00390000009819"/>
<evidence type="ECO:0000313" key="7">
    <source>
        <dbReference type="Proteomes" id="UP000007754"/>
    </source>
</evidence>
<evidence type="ECO:0000313" key="6">
    <source>
        <dbReference type="Ensembl" id="ENSTGUP00000021366.1"/>
    </source>
</evidence>
<proteinExistence type="inferred from homology"/>
<protein>
    <recommendedName>
        <fullName evidence="4">Small ribosomal subunit protein eS6</fullName>
    </recommendedName>
    <alternativeName>
        <fullName evidence="5">40S ribosomal protein S6</fullName>
    </alternativeName>
</protein>